<dbReference type="InterPro" id="IPR048020">
    <property type="entry name" value="Transpos_IS3"/>
</dbReference>
<accession>A0ABX5MBB8</accession>
<dbReference type="InterPro" id="IPR036397">
    <property type="entry name" value="RNaseH_sf"/>
</dbReference>
<gene>
    <name evidence="2" type="ORF">C7400_1473</name>
</gene>
<feature type="domain" description="Integrase catalytic" evidence="1">
    <location>
        <begin position="99"/>
        <end position="260"/>
    </location>
</feature>
<dbReference type="InterPro" id="IPR012337">
    <property type="entry name" value="RNaseH-like_sf"/>
</dbReference>
<dbReference type="Pfam" id="PF13276">
    <property type="entry name" value="HTH_21"/>
    <property type="match status" value="1"/>
</dbReference>
<dbReference type="NCBIfam" id="NF033516">
    <property type="entry name" value="transpos_IS3"/>
    <property type="match status" value="1"/>
</dbReference>
<reference evidence="2 3" key="1">
    <citation type="submission" date="2018-05" db="EMBL/GenBank/DDBJ databases">
        <title>Genomic Encyclopedia of Type Strains, Phase IV (KMG-V): Genome sequencing to study the core and pangenomes of soil and plant-associated prokaryotes.</title>
        <authorList>
            <person name="Whitman W."/>
        </authorList>
    </citation>
    <scope>NUCLEOTIDE SEQUENCE [LARGE SCALE GENOMIC DNA]</scope>
    <source>
        <strain evidence="2 3">SIr-6563</strain>
    </source>
</reference>
<protein>
    <submittedName>
        <fullName evidence="2">Transposase</fullName>
    </submittedName>
</protein>
<dbReference type="Gene3D" id="3.30.420.10">
    <property type="entry name" value="Ribonuclease H-like superfamily/Ribonuclease H"/>
    <property type="match status" value="1"/>
</dbReference>
<sequence length="274" mass="31542">MTERAMGVTRACGLVGISRSLFQYESRRKVADEELTGRMMVIAAQKRRYGYRRIHVLLRREGRLANHKRVWRLYSKAGLSVRKRRRKRIAAVERKPLPVPTGPNQSWSMDFVSDGLAYGRRFRCLNVVDDYTRECLAIEVDTSLPGLRVKQVLDRLREMRGLPASITVDNGPEFAGKVLDAWAYEVGVTLSFIRPGKPVENAYIESFNGRFRDECLNEHWFVSMRHARRLIEEWRVEYNTERPHSSLGYLAPVQFAQAHAAKESLTSDSNCASH</sequence>
<dbReference type="InterPro" id="IPR001584">
    <property type="entry name" value="Integrase_cat-core"/>
</dbReference>
<dbReference type="Pfam" id="PF13683">
    <property type="entry name" value="rve_3"/>
    <property type="match status" value="1"/>
</dbReference>
<dbReference type="SUPFAM" id="SSF53098">
    <property type="entry name" value="Ribonuclease H-like"/>
    <property type="match status" value="1"/>
</dbReference>
<proteinExistence type="predicted"/>
<dbReference type="Proteomes" id="UP000247515">
    <property type="component" value="Unassembled WGS sequence"/>
</dbReference>
<name>A0ABX5MBB8_9BURK</name>
<keyword evidence="3" id="KW-1185">Reference proteome</keyword>
<dbReference type="PROSITE" id="PS50994">
    <property type="entry name" value="INTEGRASE"/>
    <property type="match status" value="1"/>
</dbReference>
<dbReference type="PANTHER" id="PTHR47515">
    <property type="entry name" value="LOW CALCIUM RESPONSE LOCUS PROTEIN T"/>
    <property type="match status" value="1"/>
</dbReference>
<dbReference type="EMBL" id="QJJV01000047">
    <property type="protein sequence ID" value="PXX04209.1"/>
    <property type="molecule type" value="Genomic_DNA"/>
</dbReference>
<evidence type="ECO:0000313" key="3">
    <source>
        <dbReference type="Proteomes" id="UP000247515"/>
    </source>
</evidence>
<organism evidence="2 3">
    <name type="scientific">Paraburkholderia tropica</name>
    <dbReference type="NCBI Taxonomy" id="92647"/>
    <lineage>
        <taxon>Bacteria</taxon>
        <taxon>Pseudomonadati</taxon>
        <taxon>Pseudomonadota</taxon>
        <taxon>Betaproteobacteria</taxon>
        <taxon>Burkholderiales</taxon>
        <taxon>Burkholderiaceae</taxon>
        <taxon>Paraburkholderia</taxon>
    </lineage>
</organism>
<evidence type="ECO:0000313" key="2">
    <source>
        <dbReference type="EMBL" id="PXX04209.1"/>
    </source>
</evidence>
<evidence type="ECO:0000259" key="1">
    <source>
        <dbReference type="PROSITE" id="PS50994"/>
    </source>
</evidence>
<comment type="caution">
    <text evidence="2">The sequence shown here is derived from an EMBL/GenBank/DDBJ whole genome shotgun (WGS) entry which is preliminary data.</text>
</comment>
<dbReference type="PANTHER" id="PTHR47515:SF1">
    <property type="entry name" value="BLR2054 PROTEIN"/>
    <property type="match status" value="1"/>
</dbReference>
<dbReference type="InterPro" id="IPR025948">
    <property type="entry name" value="HTH-like_dom"/>
</dbReference>